<sequence>MVLVVLLGSLAVLCGISVSLNYALSEVRRRTGVKDEEGEVEHLHERNFDGIGDSTELKQTYHAGATETMIAFGLSLAMGTGLLAFLYFTIWHNGGTQPKPKCMPPTWQQRIAFFGDLTGFSHPIATASPDAQKLFDQGMLLSWNFNQYEAFQSFSMAVQLDPTASMAPWGVAYSLGPGANREVVTEPTWFPSFSPEDFPACLEAAQKSLALARQAVADNRADPQERITTGLEAAQKAVAHNHGDPQLLQKELAYAEAQVARFENGTALQPGRSKAQRRYSQLMEGIGDKYNDVHAWALAAEGYMTNTQWNYYDGSGQLRPDAEVAGRLIRRVLEADAGNALAHHLHIHLAETARQTSVANLPSPKVAEGSGVAMTFTAGPWEDNFGHLLHMPGHIFIRVGRWKDAVTANIRAYGADMAYTEQCMVAYGPEHNTDMLIYAANMAGMVGVAEEYGTKLRLYQDVMHPAAYGDSTREWAHLVLTKVIFGKWDDILDIKSVPENARGQCPIGGPQYAKAIFHYARSLALAAKAAAAAARGFGSDRERLLGLAHAELDLLKAAEEKVLDEEPTVPGEPPGVYGCDYKGLTRIAILHAGARLDLLKGDSAAAVEKLEAAKAAEDGMSYMEPPRLWQPIRHCLGFVHLNATGDHAAADKAYREDLVELPRNGWSLLGLGQVLAAQGSPEGQGILSNDFPAAWADADVTLDSSCLSFSKF</sequence>
<dbReference type="RefSeq" id="XP_005645209.1">
    <property type="nucleotide sequence ID" value="XM_005645152.1"/>
</dbReference>
<dbReference type="AlphaFoldDB" id="I0YQJ6"/>
<dbReference type="KEGG" id="csl:COCSUDRAFT_67176"/>
<evidence type="ECO:0000256" key="1">
    <source>
        <dbReference type="SAM" id="Phobius"/>
    </source>
</evidence>
<gene>
    <name evidence="3" type="ORF">COCSUDRAFT_67176</name>
</gene>
<name>I0YQJ6_COCSC</name>
<dbReference type="EMBL" id="AGSI01000014">
    <property type="protein sequence ID" value="EIE20665.1"/>
    <property type="molecule type" value="Genomic_DNA"/>
</dbReference>
<protein>
    <recommendedName>
        <fullName evidence="5">TPR-like protein</fullName>
    </recommendedName>
</protein>
<accession>I0YQJ6</accession>
<evidence type="ECO:0000313" key="4">
    <source>
        <dbReference type="Proteomes" id="UP000007264"/>
    </source>
</evidence>
<dbReference type="PANTHER" id="PTHR45588">
    <property type="entry name" value="TPR DOMAIN-CONTAINING PROTEIN"/>
    <property type="match status" value="1"/>
</dbReference>
<keyword evidence="2" id="KW-0732">Signal</keyword>
<dbReference type="eggNOG" id="ENOG502QU74">
    <property type="taxonomic scope" value="Eukaryota"/>
</dbReference>
<organism evidence="3 4">
    <name type="scientific">Coccomyxa subellipsoidea (strain C-169)</name>
    <name type="common">Green microalga</name>
    <dbReference type="NCBI Taxonomy" id="574566"/>
    <lineage>
        <taxon>Eukaryota</taxon>
        <taxon>Viridiplantae</taxon>
        <taxon>Chlorophyta</taxon>
        <taxon>core chlorophytes</taxon>
        <taxon>Trebouxiophyceae</taxon>
        <taxon>Trebouxiophyceae incertae sedis</taxon>
        <taxon>Coccomyxaceae</taxon>
        <taxon>Coccomyxa</taxon>
        <taxon>Coccomyxa subellipsoidea</taxon>
    </lineage>
</organism>
<reference evidence="3 4" key="1">
    <citation type="journal article" date="2012" name="Genome Biol.">
        <title>The genome of the polar eukaryotic microalga coccomyxa subellipsoidea reveals traits of cold adaptation.</title>
        <authorList>
            <person name="Blanc G."/>
            <person name="Agarkova I."/>
            <person name="Grimwood J."/>
            <person name="Kuo A."/>
            <person name="Brueggeman A."/>
            <person name="Dunigan D."/>
            <person name="Gurnon J."/>
            <person name="Ladunga I."/>
            <person name="Lindquist E."/>
            <person name="Lucas S."/>
            <person name="Pangilinan J."/>
            <person name="Proschold T."/>
            <person name="Salamov A."/>
            <person name="Schmutz J."/>
            <person name="Weeks D."/>
            <person name="Yamada T."/>
            <person name="Claverie J.M."/>
            <person name="Grigoriev I."/>
            <person name="Van Etten J."/>
            <person name="Lomsadze A."/>
            <person name="Borodovsky M."/>
        </authorList>
    </citation>
    <scope>NUCLEOTIDE SEQUENCE [LARGE SCALE GENOMIC DNA]</scope>
    <source>
        <strain evidence="3 4">C-169</strain>
    </source>
</reference>
<dbReference type="GeneID" id="17038644"/>
<proteinExistence type="predicted"/>
<evidence type="ECO:0000313" key="3">
    <source>
        <dbReference type="EMBL" id="EIE20665.1"/>
    </source>
</evidence>
<dbReference type="PANTHER" id="PTHR45588:SF1">
    <property type="entry name" value="WW DOMAIN-CONTAINING PROTEIN"/>
    <property type="match status" value="1"/>
</dbReference>
<evidence type="ECO:0000256" key="2">
    <source>
        <dbReference type="SAM" id="SignalP"/>
    </source>
</evidence>
<dbReference type="STRING" id="574566.I0YQJ6"/>
<dbReference type="Proteomes" id="UP000007264">
    <property type="component" value="Unassembled WGS sequence"/>
</dbReference>
<feature type="chain" id="PRO_5012632951" description="TPR-like protein" evidence="2">
    <location>
        <begin position="16"/>
        <end position="712"/>
    </location>
</feature>
<dbReference type="OrthoDB" id="414774at2759"/>
<keyword evidence="1" id="KW-0472">Membrane</keyword>
<keyword evidence="1" id="KW-1133">Transmembrane helix</keyword>
<keyword evidence="4" id="KW-1185">Reference proteome</keyword>
<comment type="caution">
    <text evidence="3">The sequence shown here is derived from an EMBL/GenBank/DDBJ whole genome shotgun (WGS) entry which is preliminary data.</text>
</comment>
<feature type="transmembrane region" description="Helical" evidence="1">
    <location>
        <begin position="69"/>
        <end position="91"/>
    </location>
</feature>
<feature type="signal peptide" evidence="2">
    <location>
        <begin position="1"/>
        <end position="15"/>
    </location>
</feature>
<evidence type="ECO:0008006" key="5">
    <source>
        <dbReference type="Google" id="ProtNLM"/>
    </source>
</evidence>
<keyword evidence="1" id="KW-0812">Transmembrane</keyword>